<keyword evidence="6" id="KW-1185">Reference proteome</keyword>
<keyword evidence="2 5" id="KW-0808">Transferase</keyword>
<dbReference type="Gene3D" id="3.90.470.20">
    <property type="entry name" value="4'-phosphopantetheinyl transferase domain"/>
    <property type="match status" value="2"/>
</dbReference>
<dbReference type="Proteomes" id="UP000184363">
    <property type="component" value="Unassembled WGS sequence"/>
</dbReference>
<accession>A0A1M6W0B7</accession>
<gene>
    <name evidence="5" type="ORF">SAMN05443637_113153</name>
</gene>
<evidence type="ECO:0000259" key="4">
    <source>
        <dbReference type="Pfam" id="PF22624"/>
    </source>
</evidence>
<name>A0A1M6W0B7_PSETH</name>
<dbReference type="GO" id="GO:0008897">
    <property type="term" value="F:holo-[acyl-carrier-protein] synthase activity"/>
    <property type="evidence" value="ECO:0007669"/>
    <property type="project" value="InterPro"/>
</dbReference>
<dbReference type="SUPFAM" id="SSF56214">
    <property type="entry name" value="4'-phosphopantetheinyl transferase"/>
    <property type="match status" value="2"/>
</dbReference>
<dbReference type="AlphaFoldDB" id="A0A1M6W0B7"/>
<protein>
    <submittedName>
        <fullName evidence="5">4'-phosphopantetheinyl transferase</fullName>
    </submittedName>
</protein>
<evidence type="ECO:0000313" key="6">
    <source>
        <dbReference type="Proteomes" id="UP000184363"/>
    </source>
</evidence>
<dbReference type="GO" id="GO:0005829">
    <property type="term" value="C:cytosol"/>
    <property type="evidence" value="ECO:0007669"/>
    <property type="project" value="TreeGrafter"/>
</dbReference>
<comment type="similarity">
    <text evidence="1">Belongs to the P-Pant transferase superfamily. Gsp/Sfp/HetI/AcpT family.</text>
</comment>
<evidence type="ECO:0000256" key="2">
    <source>
        <dbReference type="ARBA" id="ARBA00022679"/>
    </source>
</evidence>
<evidence type="ECO:0000313" key="5">
    <source>
        <dbReference type="EMBL" id="SHK87036.1"/>
    </source>
</evidence>
<dbReference type="EMBL" id="FRAP01000013">
    <property type="protein sequence ID" value="SHK87036.1"/>
    <property type="molecule type" value="Genomic_DNA"/>
</dbReference>
<dbReference type="Pfam" id="PF01648">
    <property type="entry name" value="ACPS"/>
    <property type="match status" value="1"/>
</dbReference>
<dbReference type="PANTHER" id="PTHR12215:SF10">
    <property type="entry name" value="L-AMINOADIPATE-SEMIALDEHYDE DEHYDROGENASE-PHOSPHOPANTETHEINYL TRANSFERASE"/>
    <property type="match status" value="1"/>
</dbReference>
<dbReference type="InterPro" id="IPR050559">
    <property type="entry name" value="P-Pant_transferase_sf"/>
</dbReference>
<dbReference type="InterPro" id="IPR055066">
    <property type="entry name" value="AASDHPPT_N"/>
</dbReference>
<feature type="domain" description="4'-phosphopantetheinyl transferase" evidence="3">
    <location>
        <begin position="112"/>
        <end position="210"/>
    </location>
</feature>
<dbReference type="PANTHER" id="PTHR12215">
    <property type="entry name" value="PHOSPHOPANTETHEINE TRANSFERASE"/>
    <property type="match status" value="1"/>
</dbReference>
<reference evidence="5 6" key="1">
    <citation type="submission" date="2016-11" db="EMBL/GenBank/DDBJ databases">
        <authorList>
            <person name="Jaros S."/>
            <person name="Januszkiewicz K."/>
            <person name="Wedrychowicz H."/>
        </authorList>
    </citation>
    <scope>NUCLEOTIDE SEQUENCE [LARGE SCALE GENOMIC DNA]</scope>
    <source>
        <strain evidence="5 6">DSM 43832</strain>
    </source>
</reference>
<dbReference type="InterPro" id="IPR037143">
    <property type="entry name" value="4-PPantetheinyl_Trfase_dom_sf"/>
</dbReference>
<organism evidence="5 6">
    <name type="scientific">Pseudonocardia thermophila</name>
    <dbReference type="NCBI Taxonomy" id="1848"/>
    <lineage>
        <taxon>Bacteria</taxon>
        <taxon>Bacillati</taxon>
        <taxon>Actinomycetota</taxon>
        <taxon>Actinomycetes</taxon>
        <taxon>Pseudonocardiales</taxon>
        <taxon>Pseudonocardiaceae</taxon>
        <taxon>Pseudonocardia</taxon>
    </lineage>
</organism>
<evidence type="ECO:0000256" key="1">
    <source>
        <dbReference type="ARBA" id="ARBA00010990"/>
    </source>
</evidence>
<dbReference type="InterPro" id="IPR008278">
    <property type="entry name" value="4-PPantetheinyl_Trfase_dom"/>
</dbReference>
<feature type="domain" description="4'-phosphopantetheinyl transferase N-terminal" evidence="4">
    <location>
        <begin position="23"/>
        <end position="109"/>
    </location>
</feature>
<sequence>MGTPAATCRIFWAAPVEPTSAPHLVRLLDAHERERMARLRRPADQARYLAAHALTRVVLADVLGAPPDRLTFDRTCRCGRQHGKPVLLQPLAPAFSMTHAGDFVGVAVHTSPVGLDVEEIRPLSDLTAMAEHALSDTELAAGAGATPEGFFSVWTRKEAVLKATGDGLSVPMKSVTLGPGRVKEWTGDGDPGEPMWVHESSPAPGYVAAVAGFGTEPPAVVEQDGNALLR</sequence>
<proteinExistence type="inferred from homology"/>
<dbReference type="RefSeq" id="WP_073458236.1">
    <property type="nucleotide sequence ID" value="NZ_CALGVN010000058.1"/>
</dbReference>
<dbReference type="STRING" id="1848.SAMN05443637_113153"/>
<dbReference type="Pfam" id="PF22624">
    <property type="entry name" value="AASDHPPT_N"/>
    <property type="match status" value="1"/>
</dbReference>
<evidence type="ECO:0000259" key="3">
    <source>
        <dbReference type="Pfam" id="PF01648"/>
    </source>
</evidence>
<dbReference type="GO" id="GO:0000287">
    <property type="term" value="F:magnesium ion binding"/>
    <property type="evidence" value="ECO:0007669"/>
    <property type="project" value="InterPro"/>
</dbReference>
<dbReference type="GO" id="GO:0019878">
    <property type="term" value="P:lysine biosynthetic process via aminoadipic acid"/>
    <property type="evidence" value="ECO:0007669"/>
    <property type="project" value="TreeGrafter"/>
</dbReference>